<evidence type="ECO:0000259" key="7">
    <source>
        <dbReference type="PROSITE" id="PS51903"/>
    </source>
</evidence>
<comment type="caution">
    <text evidence="8">The sequence shown here is derived from an EMBL/GenBank/DDBJ whole genome shotgun (WGS) entry which is preliminary data.</text>
</comment>
<feature type="compositionally biased region" description="Polar residues" evidence="6">
    <location>
        <begin position="903"/>
        <end position="920"/>
    </location>
</feature>
<dbReference type="SUPFAM" id="SSF52540">
    <property type="entry name" value="P-loop containing nucleoside triphosphate hydrolases"/>
    <property type="match status" value="1"/>
</dbReference>
<accession>A0AAE1TAT7</accession>
<keyword evidence="2 5" id="KW-0677">Repeat</keyword>
<evidence type="ECO:0000256" key="4">
    <source>
        <dbReference type="ARBA" id="ARBA00023163"/>
    </source>
</evidence>
<evidence type="ECO:0000256" key="6">
    <source>
        <dbReference type="SAM" id="MobiDB-lite"/>
    </source>
</evidence>
<keyword evidence="4" id="KW-0804">Transcription</keyword>
<keyword evidence="9" id="KW-1185">Reference proteome</keyword>
<dbReference type="PANTHER" id="PTHR43572:SF38">
    <property type="entry name" value="PROTEIN SMAX1-LIKE 6"/>
    <property type="match status" value="1"/>
</dbReference>
<dbReference type="GO" id="GO:0016887">
    <property type="term" value="F:ATP hydrolysis activity"/>
    <property type="evidence" value="ECO:0007669"/>
    <property type="project" value="InterPro"/>
</dbReference>
<evidence type="ECO:0000313" key="8">
    <source>
        <dbReference type="EMBL" id="KAK4278568.1"/>
    </source>
</evidence>
<dbReference type="PROSITE" id="PS51903">
    <property type="entry name" value="CLP_R"/>
    <property type="match status" value="1"/>
</dbReference>
<dbReference type="Pfam" id="PF23569">
    <property type="entry name" value="NBD_SMAX1"/>
    <property type="match status" value="1"/>
</dbReference>
<evidence type="ECO:0000256" key="2">
    <source>
        <dbReference type="ARBA" id="ARBA00022737"/>
    </source>
</evidence>
<feature type="domain" description="Clp R" evidence="7">
    <location>
        <begin position="8"/>
        <end position="180"/>
    </location>
</feature>
<dbReference type="CDD" id="cd19499">
    <property type="entry name" value="RecA-like_ClpB_Hsp104-like"/>
    <property type="match status" value="1"/>
</dbReference>
<dbReference type="Gene3D" id="1.10.1780.10">
    <property type="entry name" value="Clp, N-terminal domain"/>
    <property type="match status" value="1"/>
</dbReference>
<dbReference type="InterPro" id="IPR058954">
    <property type="entry name" value="AAA_lid_SMAX1"/>
</dbReference>
<comment type="similarity">
    <text evidence="1">Belongs to the ClpA/ClpB family.</text>
</comment>
<dbReference type="SUPFAM" id="SSF81923">
    <property type="entry name" value="Double Clp-N motif"/>
    <property type="match status" value="1"/>
</dbReference>
<dbReference type="Pfam" id="PF02861">
    <property type="entry name" value="Clp_N"/>
    <property type="match status" value="1"/>
</dbReference>
<dbReference type="InterPro" id="IPR027417">
    <property type="entry name" value="P-loop_NTPase"/>
</dbReference>
<keyword evidence="3" id="KW-0805">Transcription regulation</keyword>
<evidence type="ECO:0000256" key="5">
    <source>
        <dbReference type="PROSITE-ProRule" id="PRU01251"/>
    </source>
</evidence>
<organism evidence="8 9">
    <name type="scientific">Acacia crassicarpa</name>
    <name type="common">northern wattle</name>
    <dbReference type="NCBI Taxonomy" id="499986"/>
    <lineage>
        <taxon>Eukaryota</taxon>
        <taxon>Viridiplantae</taxon>
        <taxon>Streptophyta</taxon>
        <taxon>Embryophyta</taxon>
        <taxon>Tracheophyta</taxon>
        <taxon>Spermatophyta</taxon>
        <taxon>Magnoliopsida</taxon>
        <taxon>eudicotyledons</taxon>
        <taxon>Gunneridae</taxon>
        <taxon>Pentapetalae</taxon>
        <taxon>rosids</taxon>
        <taxon>fabids</taxon>
        <taxon>Fabales</taxon>
        <taxon>Fabaceae</taxon>
        <taxon>Caesalpinioideae</taxon>
        <taxon>mimosoid clade</taxon>
        <taxon>Acacieae</taxon>
        <taxon>Acacia</taxon>
    </lineage>
</organism>
<dbReference type="Gene3D" id="3.40.50.300">
    <property type="entry name" value="P-loop containing nucleotide triphosphate hydrolases"/>
    <property type="match status" value="1"/>
</dbReference>
<dbReference type="InterPro" id="IPR051650">
    <property type="entry name" value="SL_signaling_regulator"/>
</dbReference>
<dbReference type="InterPro" id="IPR036628">
    <property type="entry name" value="Clp_N_dom_sf"/>
</dbReference>
<feature type="region of interest" description="Disordered" evidence="6">
    <location>
        <begin position="901"/>
        <end position="920"/>
    </location>
</feature>
<dbReference type="InterPro" id="IPR003959">
    <property type="entry name" value="ATPase_AAA_core"/>
</dbReference>
<sequence length="1074" mass="118661">MPTSVNAARQCLTEEAARALDDAVAVARRRNHAQTTSLHAVSALLALPSSKLREACTRAGSSCYSPRLQLKALELSVGISLDRLSTSKELEDDPPVSNSLMAAIKRSQANQRRHPENFHLFQMHSLQNQQQPTASLLKVELKHFVLSILDDPIVSRVFADAGFRSCDVKLSLLQPPVTQTSRFSRSRCPPIFLCNLPGSESGPPGFKFPFMGCSGNESLDGNCRRIREVLVRKTRRNPLLMGIYAKNALRSFTESVQKCREGVLPAEIAGLNILSIEKEISETLSEAKSEEKMGLKFQELSRSLDQCSGPGIAVNFGELDEFVRDGVPRGAANFVVSQLTRLLKVHGEKIWVVGVAGTSDVYSKFVALFPTIEKDWDLYLLTITSTTPSIEGLYPKSSLMGSFVPFGGFFSSPSEFKSPLSCTNQSFTRCHSCDQKYEQEVADILKVGPVTSACGSPTSLPWLQKASVEIDQGLDVEKSNEENASMGAKIFGLQKKWNDFCERLHQTRSTPEVVTSRTVSKNPILGGFPFSSSLKESSCKHPSSNESQYSHDVASVPSSSDQVAKVSEIQHTDKLPWINPSSKTSTMVDGRSSSSLASVTTDLGLGTIYASAAPEPNTQELQNHEERLQDLNDDNDINQIAGSSSCPGPSLEGNFSSVDFKSLSQVLTERVGWQDEAISAIIQTLSLCKSGRGKHHSIHDRTDIWFAFLGPDRFGKRKIASILAKAIFGNTESLISLDLNSRDRAYRLNSIFESQNSNCYDLRRKTDVGFIAGELSKKPHAVVFLENVDKADLLVQESLFQALRTSKFPDSHGRKISIHNAIFIVSSTVSKGNDGTFLSEREPAMFSEERILEAKRFQMQLLLRDISEDAKGSCGPNVVVTPRKGSSKQTFLNKRKEIEISDDQQQATSSKIQKQVQDSSRSFLDLNVPVEEVEDDMDHNDNASQSRHEGSQAWLNDFCDQTDENVDFKPLNFDMLAQKILKSISTRFERAFGSQFLLEIDYEVMTQILAAACLSDEGNAVEDWIEHVLVKSLNEAKKKCHPSNKFGMKLVPCEGILVEEQVPGVCLPARINLN</sequence>
<gene>
    <name evidence="8" type="ORF">QN277_016399</name>
</gene>
<name>A0AAE1TAT7_9FABA</name>
<dbReference type="PANTHER" id="PTHR43572">
    <property type="entry name" value="CHAPERONE PROTEIN CLPD, CHLOROPLASTIC"/>
    <property type="match status" value="1"/>
</dbReference>
<dbReference type="Pfam" id="PF07724">
    <property type="entry name" value="AAA_2"/>
    <property type="match status" value="1"/>
</dbReference>
<dbReference type="GO" id="GO:0005524">
    <property type="term" value="F:ATP binding"/>
    <property type="evidence" value="ECO:0007669"/>
    <property type="project" value="InterPro"/>
</dbReference>
<evidence type="ECO:0000256" key="3">
    <source>
        <dbReference type="ARBA" id="ARBA00023015"/>
    </source>
</evidence>
<dbReference type="Proteomes" id="UP001293593">
    <property type="component" value="Unassembled WGS sequence"/>
</dbReference>
<evidence type="ECO:0000313" key="9">
    <source>
        <dbReference type="Proteomes" id="UP001293593"/>
    </source>
</evidence>
<dbReference type="InterPro" id="IPR058680">
    <property type="entry name" value="NBD_SMAX1-like"/>
</dbReference>
<dbReference type="EMBL" id="JAWXYG010000003">
    <property type="protein sequence ID" value="KAK4278568.1"/>
    <property type="molecule type" value="Genomic_DNA"/>
</dbReference>
<protein>
    <recommendedName>
        <fullName evidence="7">Clp R domain-containing protein</fullName>
    </recommendedName>
</protein>
<dbReference type="InterPro" id="IPR004176">
    <property type="entry name" value="Clp_R_N"/>
</dbReference>
<proteinExistence type="inferred from homology"/>
<evidence type="ECO:0000256" key="1">
    <source>
        <dbReference type="ARBA" id="ARBA00008675"/>
    </source>
</evidence>
<dbReference type="AlphaFoldDB" id="A0AAE1TAT7"/>
<dbReference type="Pfam" id="PF26587">
    <property type="entry name" value="AAA_lid_SMAX1"/>
    <property type="match status" value="1"/>
</dbReference>
<reference evidence="8" key="1">
    <citation type="submission" date="2023-10" db="EMBL/GenBank/DDBJ databases">
        <title>Chromosome-level genome of the transformable northern wattle, Acacia crassicarpa.</title>
        <authorList>
            <person name="Massaro I."/>
            <person name="Sinha N.R."/>
            <person name="Poethig S."/>
            <person name="Leichty A.R."/>
        </authorList>
    </citation>
    <scope>NUCLEOTIDE SEQUENCE</scope>
    <source>
        <strain evidence="8">Acra3RX</strain>
        <tissue evidence="8">Leaf</tissue>
    </source>
</reference>